<dbReference type="Proteomes" id="UP000538292">
    <property type="component" value="Unassembled WGS sequence"/>
</dbReference>
<dbReference type="PANTHER" id="PTHR11808">
    <property type="entry name" value="TRANS-SULFURATION ENZYME FAMILY MEMBER"/>
    <property type="match status" value="1"/>
</dbReference>
<dbReference type="PANTHER" id="PTHR11808:SF80">
    <property type="entry name" value="CYSTATHIONINE GAMMA-LYASE"/>
    <property type="match status" value="1"/>
</dbReference>
<organism evidence="13 14">
    <name type="scientific">Thermoactinomyces mirandus</name>
    <dbReference type="NCBI Taxonomy" id="2756294"/>
    <lineage>
        <taxon>Bacteria</taxon>
        <taxon>Bacillati</taxon>
        <taxon>Bacillota</taxon>
        <taxon>Bacilli</taxon>
        <taxon>Bacillales</taxon>
        <taxon>Thermoactinomycetaceae</taxon>
        <taxon>Thermoactinomyces</taxon>
    </lineage>
</organism>
<dbReference type="Gene3D" id="3.90.1150.10">
    <property type="entry name" value="Aspartate Aminotransferase, domain 1"/>
    <property type="match status" value="1"/>
</dbReference>
<evidence type="ECO:0000256" key="10">
    <source>
        <dbReference type="ARBA" id="ARBA00052699"/>
    </source>
</evidence>
<evidence type="ECO:0000256" key="8">
    <source>
        <dbReference type="ARBA" id="ARBA00047199"/>
    </source>
</evidence>
<gene>
    <name evidence="13" type="primary">megL</name>
    <name evidence="13" type="ORF">H2C83_07425</name>
</gene>
<dbReference type="PROSITE" id="PS00868">
    <property type="entry name" value="CYS_MET_METAB_PP"/>
    <property type="match status" value="1"/>
</dbReference>
<dbReference type="InterPro" id="IPR000277">
    <property type="entry name" value="Cys/Met-Metab_PyrdxlP-dep_enz"/>
</dbReference>
<dbReference type="RefSeq" id="WP_181739363.1">
    <property type="nucleotide sequence ID" value="NZ_JACEOL010000025.1"/>
</dbReference>
<dbReference type="NCBIfam" id="TIGR01328">
    <property type="entry name" value="met_gam_lyase"/>
    <property type="match status" value="1"/>
</dbReference>
<dbReference type="GO" id="GO:0005737">
    <property type="term" value="C:cytoplasm"/>
    <property type="evidence" value="ECO:0007669"/>
    <property type="project" value="TreeGrafter"/>
</dbReference>
<evidence type="ECO:0000313" key="13">
    <source>
        <dbReference type="EMBL" id="MBA4602146.1"/>
    </source>
</evidence>
<dbReference type="FunFam" id="3.90.1150.10:FF:000008">
    <property type="entry name" value="Cystathionine gamma-synthase"/>
    <property type="match status" value="1"/>
</dbReference>
<evidence type="ECO:0000256" key="11">
    <source>
        <dbReference type="PIRSR" id="PIRSR001434-2"/>
    </source>
</evidence>
<dbReference type="EC" id="4.4.1.2" evidence="7"/>
<dbReference type="CDD" id="cd00614">
    <property type="entry name" value="CGS_like"/>
    <property type="match status" value="1"/>
</dbReference>
<keyword evidence="5 11" id="KW-0663">Pyridoxal phosphate</keyword>
<evidence type="ECO:0000256" key="5">
    <source>
        <dbReference type="ARBA" id="ARBA00022898"/>
    </source>
</evidence>
<proteinExistence type="inferred from homology"/>
<dbReference type="InterPro" id="IPR015422">
    <property type="entry name" value="PyrdxlP-dep_Trfase_small"/>
</dbReference>
<dbReference type="EMBL" id="JACEOL010000025">
    <property type="protein sequence ID" value="MBA4602146.1"/>
    <property type="molecule type" value="Genomic_DNA"/>
</dbReference>
<keyword evidence="6 13" id="KW-0456">Lyase</keyword>
<evidence type="ECO:0000313" key="14">
    <source>
        <dbReference type="Proteomes" id="UP000538292"/>
    </source>
</evidence>
<evidence type="ECO:0000256" key="2">
    <source>
        <dbReference type="ARBA" id="ARBA00008667"/>
    </source>
</evidence>
<comment type="catalytic activity">
    <reaction evidence="10">
        <text>L-methionine + H2O = methanethiol + 2-oxobutanoate + NH4(+)</text>
        <dbReference type="Rhea" id="RHEA:23800"/>
        <dbReference type="ChEBI" id="CHEBI:15377"/>
        <dbReference type="ChEBI" id="CHEBI:16007"/>
        <dbReference type="ChEBI" id="CHEBI:16763"/>
        <dbReference type="ChEBI" id="CHEBI:28938"/>
        <dbReference type="ChEBI" id="CHEBI:57844"/>
        <dbReference type="EC" id="4.4.1.11"/>
    </reaction>
    <physiologicalReaction direction="left-to-right" evidence="10">
        <dbReference type="Rhea" id="RHEA:23801"/>
    </physiologicalReaction>
</comment>
<accession>A0A7W1XS14</accession>
<comment type="caution">
    <text evidence="13">The sequence shown here is derived from an EMBL/GenBank/DDBJ whole genome shotgun (WGS) entry which is preliminary data.</text>
</comment>
<comment type="similarity">
    <text evidence="2">Belongs to the trans-sulfuration enzymes family. L-methionine gamma-lyase subfamily.</text>
</comment>
<protein>
    <recommendedName>
        <fullName evidence="4">L-methionine gamma-lyase</fullName>
        <ecNumber evidence="3">4.4.1.11</ecNumber>
        <ecNumber evidence="7">4.4.1.2</ecNumber>
    </recommendedName>
    <alternativeName>
        <fullName evidence="8">Homocysteine desulfhydrase</fullName>
    </alternativeName>
</protein>
<dbReference type="InterPro" id="IPR054542">
    <property type="entry name" value="Cys_met_metab_PP"/>
</dbReference>
<dbReference type="InterPro" id="IPR006237">
    <property type="entry name" value="L-Met_gamma_lys"/>
</dbReference>
<dbReference type="AlphaFoldDB" id="A0A7W1XS14"/>
<dbReference type="GO" id="GO:0047982">
    <property type="term" value="F:homocysteine desulfhydrase activity"/>
    <property type="evidence" value="ECO:0007669"/>
    <property type="project" value="UniProtKB-EC"/>
</dbReference>
<dbReference type="GO" id="GO:0019346">
    <property type="term" value="P:transsulfuration"/>
    <property type="evidence" value="ECO:0007669"/>
    <property type="project" value="InterPro"/>
</dbReference>
<evidence type="ECO:0000256" key="12">
    <source>
        <dbReference type="RuleBase" id="RU362118"/>
    </source>
</evidence>
<dbReference type="InterPro" id="IPR015421">
    <property type="entry name" value="PyrdxlP-dep_Trfase_major"/>
</dbReference>
<dbReference type="SUPFAM" id="SSF53383">
    <property type="entry name" value="PLP-dependent transferases"/>
    <property type="match status" value="1"/>
</dbReference>
<dbReference type="FunFam" id="3.40.640.10:FF:000046">
    <property type="entry name" value="Cystathionine gamma-lyase"/>
    <property type="match status" value="1"/>
</dbReference>
<comment type="catalytic activity">
    <reaction evidence="9">
        <text>L-homocysteine + H2O = 2-oxobutanoate + hydrogen sulfide + NH4(+) + H(+)</text>
        <dbReference type="Rhea" id="RHEA:14501"/>
        <dbReference type="ChEBI" id="CHEBI:15377"/>
        <dbReference type="ChEBI" id="CHEBI:15378"/>
        <dbReference type="ChEBI" id="CHEBI:16763"/>
        <dbReference type="ChEBI" id="CHEBI:28938"/>
        <dbReference type="ChEBI" id="CHEBI:29919"/>
        <dbReference type="ChEBI" id="CHEBI:58199"/>
        <dbReference type="EC" id="4.4.1.2"/>
    </reaction>
    <physiologicalReaction direction="left-to-right" evidence="9">
        <dbReference type="Rhea" id="RHEA:14502"/>
    </physiologicalReaction>
</comment>
<dbReference type="Gene3D" id="3.40.640.10">
    <property type="entry name" value="Type I PLP-dependent aspartate aminotransferase-like (Major domain)"/>
    <property type="match status" value="1"/>
</dbReference>
<feature type="modified residue" description="N6-(pyridoxal phosphate)lysine" evidence="11">
    <location>
        <position position="213"/>
    </location>
</feature>
<keyword evidence="14" id="KW-1185">Reference proteome</keyword>
<evidence type="ECO:0000256" key="4">
    <source>
        <dbReference type="ARBA" id="ARBA00019040"/>
    </source>
</evidence>
<sequence>MKKVTGEQKWGFSTRAIHAGVDYKQMNGSLATPIFQTSTFVFPSAEEGRERFAGNSDGYIYSRLGNPTVRVLEEKIAMLEGTEKALAFASGMGAVASVLLAILRAGDHVVCSKGLYGCTYSLFQWLQERFGIEFTLCNMNDEEEFRRAIRPETRCLYLETPINPTLELIDLKQAVNVARKNDLIVIVDNTFMSPYLQRPIEWGADIVVHSATKFIGGHGDVVAGLAAGPRKLLETVQMTTLKDLGPVLSPMDAYLLIRGLKTLGARMDRHCSNALEVARFLEAHPKVESVCYPGLPSFPQHELAKRQMEGFGGLISFEVGGGYEAALRLLNHVSLCKLAVSLGDVDTLIQHPASMTHAVVPPEARRQMGITDGLIRLSVGIEDVEDILADLEEALAFV</sequence>
<evidence type="ECO:0000256" key="6">
    <source>
        <dbReference type="ARBA" id="ARBA00023239"/>
    </source>
</evidence>
<name>A0A7W1XS14_9BACL</name>
<evidence type="ECO:0000256" key="9">
    <source>
        <dbReference type="ARBA" id="ARBA00048780"/>
    </source>
</evidence>
<reference evidence="13 14" key="1">
    <citation type="submission" date="2020-07" db="EMBL/GenBank/DDBJ databases">
        <title>Thermoactinomyces phylogeny.</title>
        <authorList>
            <person name="Dunlap C."/>
        </authorList>
    </citation>
    <scope>NUCLEOTIDE SEQUENCE [LARGE SCALE GENOMIC DNA]</scope>
    <source>
        <strain evidence="13 14">AMNI-1</strain>
    </source>
</reference>
<dbReference type="Pfam" id="PF01053">
    <property type="entry name" value="Cys_Met_Meta_PP"/>
    <property type="match status" value="1"/>
</dbReference>
<comment type="cofactor">
    <cofactor evidence="1 12">
        <name>pyridoxal 5'-phosphate</name>
        <dbReference type="ChEBI" id="CHEBI:597326"/>
    </cofactor>
</comment>
<dbReference type="GO" id="GO:0018826">
    <property type="term" value="F:methionine gamma-lyase activity"/>
    <property type="evidence" value="ECO:0007669"/>
    <property type="project" value="UniProtKB-EC"/>
</dbReference>
<dbReference type="PIRSF" id="PIRSF001434">
    <property type="entry name" value="CGS"/>
    <property type="match status" value="1"/>
</dbReference>
<dbReference type="GO" id="GO:0030170">
    <property type="term" value="F:pyridoxal phosphate binding"/>
    <property type="evidence" value="ECO:0007669"/>
    <property type="project" value="InterPro"/>
</dbReference>
<evidence type="ECO:0000256" key="3">
    <source>
        <dbReference type="ARBA" id="ARBA00012222"/>
    </source>
</evidence>
<evidence type="ECO:0000256" key="7">
    <source>
        <dbReference type="ARBA" id="ARBA00047175"/>
    </source>
</evidence>
<dbReference type="EC" id="4.4.1.11" evidence="3"/>
<dbReference type="InterPro" id="IPR015424">
    <property type="entry name" value="PyrdxlP-dep_Trfase"/>
</dbReference>
<evidence type="ECO:0000256" key="1">
    <source>
        <dbReference type="ARBA" id="ARBA00001933"/>
    </source>
</evidence>